<dbReference type="Pfam" id="PF02735">
    <property type="entry name" value="Ku"/>
    <property type="match status" value="1"/>
</dbReference>
<organism evidence="3">
    <name type="scientific">Siphoviridae sp. ctPJC19</name>
    <dbReference type="NCBI Taxonomy" id="2826321"/>
    <lineage>
        <taxon>Viruses</taxon>
        <taxon>Duplodnaviria</taxon>
        <taxon>Heunggongvirae</taxon>
        <taxon>Uroviricota</taxon>
        <taxon>Caudoviricetes</taxon>
    </lineage>
</organism>
<keyword evidence="1" id="KW-0238">DNA-binding</keyword>
<name>A0A8S5M5D7_9CAUD</name>
<proteinExistence type="predicted"/>
<dbReference type="Gene3D" id="2.40.290.10">
    <property type="match status" value="1"/>
</dbReference>
<feature type="domain" description="Ku" evidence="2">
    <location>
        <begin position="52"/>
        <end position="180"/>
    </location>
</feature>
<dbReference type="GO" id="GO:0003690">
    <property type="term" value="F:double-stranded DNA binding"/>
    <property type="evidence" value="ECO:0007669"/>
    <property type="project" value="TreeGrafter"/>
</dbReference>
<sequence length="222" mass="26309">MNASYKTAIQFKDLYIPVKMLKTSHNSSIELNQLCKDSKERVRYIKFCPSCNKEIHNEDIVKGYKYAEDKYVILEQYDIESITSNKDRTLSIKYFCKSKEISDLLIDKSYYLIPEMESEIEYELLRKAMTTNRVVGMAEIVLGTKQELVALFANKNCIIATILFYENEINELPIIMKHKTDKQQLKNLKQDILDNTKEFDWESHYDKYQLKLRKLIFDKIPK</sequence>
<dbReference type="GO" id="GO:0006303">
    <property type="term" value="P:double-strand break repair via nonhomologous end joining"/>
    <property type="evidence" value="ECO:0007669"/>
    <property type="project" value="InterPro"/>
</dbReference>
<evidence type="ECO:0000259" key="2">
    <source>
        <dbReference type="SMART" id="SM00559"/>
    </source>
</evidence>
<dbReference type="SMART" id="SM00559">
    <property type="entry name" value="Ku78"/>
    <property type="match status" value="1"/>
</dbReference>
<evidence type="ECO:0000256" key="1">
    <source>
        <dbReference type="ARBA" id="ARBA00023125"/>
    </source>
</evidence>
<reference evidence="3" key="1">
    <citation type="journal article" date="2021" name="Proc. Natl. Acad. Sci. U.S.A.">
        <title>A Catalog of Tens of Thousands of Viruses from Human Metagenomes Reveals Hidden Associations with Chronic Diseases.</title>
        <authorList>
            <person name="Tisza M.J."/>
            <person name="Buck C.B."/>
        </authorList>
    </citation>
    <scope>NUCLEOTIDE SEQUENCE</scope>
    <source>
        <strain evidence="3">CtPJC19</strain>
    </source>
</reference>
<dbReference type="PANTHER" id="PTHR41251:SF1">
    <property type="entry name" value="NON-HOMOLOGOUS END JOINING PROTEIN KU"/>
    <property type="match status" value="1"/>
</dbReference>
<protein>
    <submittedName>
        <fullName evidence="3">KU-like protein</fullName>
    </submittedName>
</protein>
<dbReference type="InterPro" id="IPR016194">
    <property type="entry name" value="SPOC-like_C_dom_sf"/>
</dbReference>
<evidence type="ECO:0000313" key="3">
    <source>
        <dbReference type="EMBL" id="DAD77352.1"/>
    </source>
</evidence>
<accession>A0A8S5M5D7</accession>
<dbReference type="PANTHER" id="PTHR41251">
    <property type="entry name" value="NON-HOMOLOGOUS END JOINING PROTEIN KU"/>
    <property type="match status" value="1"/>
</dbReference>
<dbReference type="SUPFAM" id="SSF100939">
    <property type="entry name" value="SPOC domain-like"/>
    <property type="match status" value="1"/>
</dbReference>
<dbReference type="InterPro" id="IPR009187">
    <property type="entry name" value="Prok_Ku"/>
</dbReference>
<dbReference type="PIRSF" id="PIRSF006493">
    <property type="entry name" value="Prok_Ku"/>
    <property type="match status" value="1"/>
</dbReference>
<dbReference type="EMBL" id="BK014824">
    <property type="protein sequence ID" value="DAD77352.1"/>
    <property type="molecule type" value="Genomic_DNA"/>
</dbReference>
<dbReference type="InterPro" id="IPR006164">
    <property type="entry name" value="DNA_bd_Ku70/Ku80"/>
</dbReference>